<dbReference type="InterPro" id="IPR052709">
    <property type="entry name" value="Transposase-MT_Hybrid"/>
</dbReference>
<gene>
    <name evidence="3" type="primary">LOC115214821</name>
</gene>
<dbReference type="PANTHER" id="PTHR46060">
    <property type="entry name" value="MARINER MOS1 TRANSPOSASE-LIKE PROTEIN"/>
    <property type="match status" value="1"/>
</dbReference>
<evidence type="ECO:0000313" key="2">
    <source>
        <dbReference type="Proteomes" id="UP000515154"/>
    </source>
</evidence>
<feature type="region of interest" description="Disordered" evidence="1">
    <location>
        <begin position="1"/>
        <end position="39"/>
    </location>
</feature>
<name>A0A6P7SPB0_9MOLL</name>
<evidence type="ECO:0000313" key="3">
    <source>
        <dbReference type="RefSeq" id="XP_029639711.1"/>
    </source>
</evidence>
<dbReference type="PANTHER" id="PTHR46060:SF1">
    <property type="entry name" value="MARINER MOS1 TRANSPOSASE-LIKE PROTEIN"/>
    <property type="match status" value="1"/>
</dbReference>
<feature type="compositionally biased region" description="Polar residues" evidence="1">
    <location>
        <begin position="30"/>
        <end position="39"/>
    </location>
</feature>
<protein>
    <submittedName>
        <fullName evidence="3">Protein GVQW3-like</fullName>
    </submittedName>
</protein>
<keyword evidence="2" id="KW-1185">Reference proteome</keyword>
<reference evidence="3" key="1">
    <citation type="submission" date="2025-08" db="UniProtKB">
        <authorList>
            <consortium name="RefSeq"/>
        </authorList>
    </citation>
    <scope>IDENTIFICATION</scope>
</reference>
<organism evidence="2 3">
    <name type="scientific">Octopus sinensis</name>
    <name type="common">East Asian common octopus</name>
    <dbReference type="NCBI Taxonomy" id="2607531"/>
    <lineage>
        <taxon>Eukaryota</taxon>
        <taxon>Metazoa</taxon>
        <taxon>Spiralia</taxon>
        <taxon>Lophotrochozoa</taxon>
        <taxon>Mollusca</taxon>
        <taxon>Cephalopoda</taxon>
        <taxon>Coleoidea</taxon>
        <taxon>Octopodiformes</taxon>
        <taxon>Octopoda</taxon>
        <taxon>Incirrata</taxon>
        <taxon>Octopodidae</taxon>
        <taxon>Octopus</taxon>
    </lineage>
</organism>
<dbReference type="Proteomes" id="UP000515154">
    <property type="component" value="Linkage group LG8"/>
</dbReference>
<dbReference type="RefSeq" id="XP_029639711.1">
    <property type="nucleotide sequence ID" value="XM_029783851.1"/>
</dbReference>
<dbReference type="KEGG" id="osn:115214821"/>
<sequence length="114" mass="12663">MVSTIDDDQDLSTVENGQLRGRESLVADSRSGSPATATTEENIDCIHHMVMDNKRLTIDQIPNVISISCERIENILHNEHGMTKVSARWAPCLVTPDQKSPSLIKSLEYLILFG</sequence>
<dbReference type="AlphaFoldDB" id="A0A6P7SPB0"/>
<proteinExistence type="predicted"/>
<accession>A0A6P7SPB0</accession>
<feature type="compositionally biased region" description="Acidic residues" evidence="1">
    <location>
        <begin position="1"/>
        <end position="10"/>
    </location>
</feature>
<evidence type="ECO:0000256" key="1">
    <source>
        <dbReference type="SAM" id="MobiDB-lite"/>
    </source>
</evidence>